<gene>
    <name evidence="3" type="ORF">PCOR1329_LOCUS75401</name>
</gene>
<feature type="coiled-coil region" evidence="1">
    <location>
        <begin position="325"/>
        <end position="384"/>
    </location>
</feature>
<keyword evidence="4" id="KW-1185">Reference proteome</keyword>
<keyword evidence="1" id="KW-0175">Coiled coil</keyword>
<evidence type="ECO:0000313" key="4">
    <source>
        <dbReference type="Proteomes" id="UP001189429"/>
    </source>
</evidence>
<protein>
    <submittedName>
        <fullName evidence="3">Uncharacterized protein</fullName>
    </submittedName>
</protein>
<evidence type="ECO:0000256" key="2">
    <source>
        <dbReference type="SAM" id="MobiDB-lite"/>
    </source>
</evidence>
<evidence type="ECO:0000313" key="3">
    <source>
        <dbReference type="EMBL" id="CAK0897132.1"/>
    </source>
</evidence>
<evidence type="ECO:0000256" key="1">
    <source>
        <dbReference type="SAM" id="Coils"/>
    </source>
</evidence>
<comment type="caution">
    <text evidence="3">The sequence shown here is derived from an EMBL/GenBank/DDBJ whole genome shotgun (WGS) entry which is preliminary data.</text>
</comment>
<reference evidence="3" key="1">
    <citation type="submission" date="2023-10" db="EMBL/GenBank/DDBJ databases">
        <authorList>
            <person name="Chen Y."/>
            <person name="Shah S."/>
            <person name="Dougan E. K."/>
            <person name="Thang M."/>
            <person name="Chan C."/>
        </authorList>
    </citation>
    <scope>NUCLEOTIDE SEQUENCE [LARGE SCALE GENOMIC DNA]</scope>
</reference>
<feature type="region of interest" description="Disordered" evidence="2">
    <location>
        <begin position="24"/>
        <end position="65"/>
    </location>
</feature>
<accession>A0ABN9XC51</accession>
<dbReference type="Gene3D" id="3.10.450.50">
    <property type="match status" value="1"/>
</dbReference>
<feature type="region of interest" description="Disordered" evidence="2">
    <location>
        <begin position="400"/>
        <end position="429"/>
    </location>
</feature>
<name>A0ABN9XC51_9DINO</name>
<dbReference type="Proteomes" id="UP001189429">
    <property type="component" value="Unassembled WGS sequence"/>
</dbReference>
<sequence>MKAQEPGTEFRAMLPLSGHACVTASTPSILSPHGSGAQTPGTHSKASTDATEEQDQSAGTPRSKTLEELRAKQAHCIRALRTSAAQVAAASVFANLPGPGPPLSKSASLPLLAELPFADSDVDFAPAPPCTARGPPTSHSGMQELMLEAASAARYDTRDQMSEVRRAVRAQARELEALRRQQDPLARAVSGLTAEGATAGLAAEAGRIRGTAGPLLKESPARARNIRKARGAARRAGLGEPELGGPLRTGAAAVHGGPAQLPGSTAEEAEFEGTVVQFAEAAEFILRPAGAVGAPAAVPFDAAHGARGAIAQGDPEGEEERLDSLAALRAEVRGQQKAMADQQTEAAELRRCVEEALAGLRAEVQRLGQESEAQQRELDRVAEMGHGLVSGANACAEAAAAAPARRMPEDEQASPARRRQDHSLESVQPQVQYEVGDLAGLEQELWPRLQEMHQDCQDRHDHAARLVSDLESRMTEEWTGLRGWVEAATVAVVNRISALECTLRTEMSEHSERVQQAGRAQDVAATSAIRVAPRRSHGEWDHAGMQRGATRQHKLASVAVLAQVFRSIELCPGLSRAAQWGRASRHHRLFVMVPWASSIRALRCDSPRPSEELLRSGYAGSVARPASSQGVLASVDTIARAKEWVAADGFYHPVRPELMSEDFVWEGPVVGPLNKVDLIGTVGTFKVYEAFPDLKQECFGWGVDPRNELKAWCFMRVQGTHTADLNAGAKIPATSKELRQNVQAISVTLNSEGQVERYTGGYVVDNRPEEGNTGGLGGFFGVLEAIGECRLQRQVERSLVS</sequence>
<feature type="compositionally biased region" description="Polar residues" evidence="2">
    <location>
        <begin position="36"/>
        <end position="49"/>
    </location>
</feature>
<dbReference type="EMBL" id="CAUYUJ010020282">
    <property type="protein sequence ID" value="CAK0897132.1"/>
    <property type="molecule type" value="Genomic_DNA"/>
</dbReference>
<proteinExistence type="predicted"/>
<organism evidence="3 4">
    <name type="scientific">Prorocentrum cordatum</name>
    <dbReference type="NCBI Taxonomy" id="2364126"/>
    <lineage>
        <taxon>Eukaryota</taxon>
        <taxon>Sar</taxon>
        <taxon>Alveolata</taxon>
        <taxon>Dinophyceae</taxon>
        <taxon>Prorocentrales</taxon>
        <taxon>Prorocentraceae</taxon>
        <taxon>Prorocentrum</taxon>
    </lineage>
</organism>